<keyword evidence="2" id="KW-1185">Reference proteome</keyword>
<reference evidence="2" key="1">
    <citation type="journal article" date="2005" name="Nature">
        <title>The map-based sequence of the rice genome.</title>
        <authorList>
            <consortium name="International rice genome sequencing project (IRGSP)"/>
            <person name="Matsumoto T."/>
            <person name="Wu J."/>
            <person name="Kanamori H."/>
            <person name="Katayose Y."/>
            <person name="Fujisawa M."/>
            <person name="Namiki N."/>
            <person name="Mizuno H."/>
            <person name="Yamamoto K."/>
            <person name="Antonio B.A."/>
            <person name="Baba T."/>
            <person name="Sakata K."/>
            <person name="Nagamura Y."/>
            <person name="Aoki H."/>
            <person name="Arikawa K."/>
            <person name="Arita K."/>
            <person name="Bito T."/>
            <person name="Chiden Y."/>
            <person name="Fujitsuka N."/>
            <person name="Fukunaka R."/>
            <person name="Hamada M."/>
            <person name="Harada C."/>
            <person name="Hayashi A."/>
            <person name="Hijishita S."/>
            <person name="Honda M."/>
            <person name="Hosokawa S."/>
            <person name="Ichikawa Y."/>
            <person name="Idonuma A."/>
            <person name="Iijima M."/>
            <person name="Ikeda M."/>
            <person name="Ikeno M."/>
            <person name="Ito K."/>
            <person name="Ito S."/>
            <person name="Ito T."/>
            <person name="Ito Y."/>
            <person name="Ito Y."/>
            <person name="Iwabuchi A."/>
            <person name="Kamiya K."/>
            <person name="Karasawa W."/>
            <person name="Kurita K."/>
            <person name="Katagiri S."/>
            <person name="Kikuta A."/>
            <person name="Kobayashi H."/>
            <person name="Kobayashi N."/>
            <person name="Machita K."/>
            <person name="Maehara T."/>
            <person name="Masukawa M."/>
            <person name="Mizubayashi T."/>
            <person name="Mukai Y."/>
            <person name="Nagasaki H."/>
            <person name="Nagata Y."/>
            <person name="Naito S."/>
            <person name="Nakashima M."/>
            <person name="Nakama Y."/>
            <person name="Nakamichi Y."/>
            <person name="Nakamura M."/>
            <person name="Meguro A."/>
            <person name="Negishi M."/>
            <person name="Ohta I."/>
            <person name="Ohta T."/>
            <person name="Okamoto M."/>
            <person name="Ono N."/>
            <person name="Saji S."/>
            <person name="Sakaguchi M."/>
            <person name="Sakai K."/>
            <person name="Shibata M."/>
            <person name="Shimokawa T."/>
            <person name="Song J."/>
            <person name="Takazaki Y."/>
            <person name="Terasawa K."/>
            <person name="Tsugane M."/>
            <person name="Tsuji K."/>
            <person name="Ueda S."/>
            <person name="Waki K."/>
            <person name="Yamagata H."/>
            <person name="Yamamoto M."/>
            <person name="Yamamoto S."/>
            <person name="Yamane H."/>
            <person name="Yoshiki S."/>
            <person name="Yoshihara R."/>
            <person name="Yukawa K."/>
            <person name="Zhong H."/>
            <person name="Yano M."/>
            <person name="Yuan Q."/>
            <person name="Ouyang S."/>
            <person name="Liu J."/>
            <person name="Jones K.M."/>
            <person name="Gansberger K."/>
            <person name="Moffat K."/>
            <person name="Hill J."/>
            <person name="Bera J."/>
            <person name="Fadrosh D."/>
            <person name="Jin S."/>
            <person name="Johri S."/>
            <person name="Kim M."/>
            <person name="Overton L."/>
            <person name="Reardon M."/>
            <person name="Tsitrin T."/>
            <person name="Vuong H."/>
            <person name="Weaver B."/>
            <person name="Ciecko A."/>
            <person name="Tallon L."/>
            <person name="Jackson J."/>
            <person name="Pai G."/>
            <person name="Aken S.V."/>
            <person name="Utterback T."/>
            <person name="Reidmuller S."/>
            <person name="Feldblyum T."/>
            <person name="Hsiao J."/>
            <person name="Zismann V."/>
            <person name="Iobst S."/>
            <person name="de Vazeille A.R."/>
            <person name="Buell C.R."/>
            <person name="Ying K."/>
            <person name="Li Y."/>
            <person name="Lu T."/>
            <person name="Huang Y."/>
            <person name="Zhao Q."/>
            <person name="Feng Q."/>
            <person name="Zhang L."/>
            <person name="Zhu J."/>
            <person name="Weng Q."/>
            <person name="Mu J."/>
            <person name="Lu Y."/>
            <person name="Fan D."/>
            <person name="Liu Y."/>
            <person name="Guan J."/>
            <person name="Zhang Y."/>
            <person name="Yu S."/>
            <person name="Liu X."/>
            <person name="Zhang Y."/>
            <person name="Hong G."/>
            <person name="Han B."/>
            <person name="Choisne N."/>
            <person name="Demange N."/>
            <person name="Orjeda G."/>
            <person name="Samain S."/>
            <person name="Cattolico L."/>
            <person name="Pelletier E."/>
            <person name="Couloux A."/>
            <person name="Segurens B."/>
            <person name="Wincker P."/>
            <person name="D'Hont A."/>
            <person name="Scarpelli C."/>
            <person name="Weissenbach J."/>
            <person name="Salanoubat M."/>
            <person name="Quetier F."/>
            <person name="Yu Y."/>
            <person name="Kim H.R."/>
            <person name="Rambo T."/>
            <person name="Currie J."/>
            <person name="Collura K."/>
            <person name="Luo M."/>
            <person name="Yang T."/>
            <person name="Ammiraju J.S.S."/>
            <person name="Engler F."/>
            <person name="Soderlund C."/>
            <person name="Wing R.A."/>
            <person name="Palmer L.E."/>
            <person name="de la Bastide M."/>
            <person name="Spiegel L."/>
            <person name="Nascimento L."/>
            <person name="Zutavern T."/>
            <person name="O'Shaughnessy A."/>
            <person name="Dike S."/>
            <person name="Dedhia N."/>
            <person name="Preston R."/>
            <person name="Balija V."/>
            <person name="McCombie W.R."/>
            <person name="Chow T."/>
            <person name="Chen H."/>
            <person name="Chung M."/>
            <person name="Chen C."/>
            <person name="Shaw J."/>
            <person name="Wu H."/>
            <person name="Hsiao K."/>
            <person name="Chao Y."/>
            <person name="Chu M."/>
            <person name="Cheng C."/>
            <person name="Hour A."/>
            <person name="Lee P."/>
            <person name="Lin S."/>
            <person name="Lin Y."/>
            <person name="Liou J."/>
            <person name="Liu S."/>
            <person name="Hsing Y."/>
            <person name="Raghuvanshi S."/>
            <person name="Mohanty A."/>
            <person name="Bharti A.K."/>
            <person name="Gaur A."/>
            <person name="Gupta V."/>
            <person name="Kumar D."/>
            <person name="Ravi V."/>
            <person name="Vij S."/>
            <person name="Kapur A."/>
            <person name="Khurana P."/>
            <person name="Khurana P."/>
            <person name="Khurana J.P."/>
            <person name="Tyagi A.K."/>
            <person name="Gaikwad K."/>
            <person name="Singh A."/>
            <person name="Dalal V."/>
            <person name="Srivastava S."/>
            <person name="Dixit A."/>
            <person name="Pal A.K."/>
            <person name="Ghazi I.A."/>
            <person name="Yadav M."/>
            <person name="Pandit A."/>
            <person name="Bhargava A."/>
            <person name="Sureshbabu K."/>
            <person name="Batra K."/>
            <person name="Sharma T.R."/>
            <person name="Mohapatra T."/>
            <person name="Singh N.K."/>
            <person name="Messing J."/>
            <person name="Nelson A.B."/>
            <person name="Fuks G."/>
            <person name="Kavchok S."/>
            <person name="Keizer G."/>
            <person name="Linton E."/>
            <person name="Llaca V."/>
            <person name="Song R."/>
            <person name="Tanyolac B."/>
            <person name="Young S."/>
            <person name="Ho-Il K."/>
            <person name="Hahn J.H."/>
            <person name="Sangsakoo G."/>
            <person name="Vanavichit A."/>
            <person name="de Mattos Luiz.A.T."/>
            <person name="Zimmer P.D."/>
            <person name="Malone G."/>
            <person name="Dellagostin O."/>
            <person name="de Oliveira A.C."/>
            <person name="Bevan M."/>
            <person name="Bancroft I."/>
            <person name="Minx P."/>
            <person name="Cordum H."/>
            <person name="Wilson R."/>
            <person name="Cheng Z."/>
            <person name="Jin W."/>
            <person name="Jiang J."/>
            <person name="Leong S.A."/>
            <person name="Iwama H."/>
            <person name="Gojobori T."/>
            <person name="Itoh T."/>
            <person name="Niimura Y."/>
            <person name="Fujii Y."/>
            <person name="Habara T."/>
            <person name="Sakai H."/>
            <person name="Sato Y."/>
            <person name="Wilson G."/>
            <person name="Kumar K."/>
            <person name="McCouch S."/>
            <person name="Juretic N."/>
            <person name="Hoen D."/>
            <person name="Wright S."/>
            <person name="Bruskiewich R."/>
            <person name="Bureau T."/>
            <person name="Miyao A."/>
            <person name="Hirochika H."/>
            <person name="Nishikawa T."/>
            <person name="Kadowaki K."/>
            <person name="Sugiura M."/>
            <person name="Burr B."/>
            <person name="Sasaki T."/>
        </authorList>
    </citation>
    <scope>NUCLEOTIDE SEQUENCE [LARGE SCALE GENOMIC DNA]</scope>
    <source>
        <strain evidence="2">cv. Nipponbare</strain>
    </source>
</reference>
<evidence type="ECO:0000313" key="2">
    <source>
        <dbReference type="Proteomes" id="UP000059680"/>
    </source>
</evidence>
<accession>A0A0P0Y7P1</accession>
<sequence length="178" mass="20524">MLPLKLLMDNTNSSKDGVMLVGTSPAKLLLLRFKLLSLSKELNWVLTSPLKELKDKSRTSRRGKPEKLLRGMDSWLLLRLSDRNPAFMEQEEVKNCSIELVKEFLERSRICKVSREHMVANMVELDKPYPDKVRLVTTDMELELEEQLTPSHRHGFESLVFHLALAVTKPESSFMIDT</sequence>
<dbReference type="AlphaFoldDB" id="A0A0P0Y7P1"/>
<dbReference type="EMBL" id="AP014968">
    <property type="protein sequence ID" value="BAT16159.1"/>
    <property type="molecule type" value="Genomic_DNA"/>
</dbReference>
<reference evidence="1 2" key="2">
    <citation type="journal article" date="2013" name="Plant Cell Physiol.">
        <title>Rice Annotation Project Database (RAP-DB): an integrative and interactive database for rice genomics.</title>
        <authorList>
            <person name="Sakai H."/>
            <person name="Lee S.S."/>
            <person name="Tanaka T."/>
            <person name="Numa H."/>
            <person name="Kim J."/>
            <person name="Kawahara Y."/>
            <person name="Wakimoto H."/>
            <person name="Yang C.C."/>
            <person name="Iwamoto M."/>
            <person name="Abe T."/>
            <person name="Yamada Y."/>
            <person name="Muto A."/>
            <person name="Inokuchi H."/>
            <person name="Ikemura T."/>
            <person name="Matsumoto T."/>
            <person name="Sasaki T."/>
            <person name="Itoh T."/>
        </authorList>
    </citation>
    <scope>NUCLEOTIDE SEQUENCE [LARGE SCALE GENOMIC DNA]</scope>
    <source>
        <strain evidence="2">cv. Nipponbare</strain>
    </source>
</reference>
<organism evidence="1 2">
    <name type="scientific">Oryza sativa subsp. japonica</name>
    <name type="common">Rice</name>
    <dbReference type="NCBI Taxonomy" id="39947"/>
    <lineage>
        <taxon>Eukaryota</taxon>
        <taxon>Viridiplantae</taxon>
        <taxon>Streptophyta</taxon>
        <taxon>Embryophyta</taxon>
        <taxon>Tracheophyta</taxon>
        <taxon>Spermatophyta</taxon>
        <taxon>Magnoliopsida</taxon>
        <taxon>Liliopsida</taxon>
        <taxon>Poales</taxon>
        <taxon>Poaceae</taxon>
        <taxon>BOP clade</taxon>
        <taxon>Oryzoideae</taxon>
        <taxon>Oryzeae</taxon>
        <taxon>Oryzinae</taxon>
        <taxon>Oryza</taxon>
        <taxon>Oryza sativa</taxon>
    </lineage>
</organism>
<reference evidence="1 2" key="3">
    <citation type="journal article" date="2013" name="Rice">
        <title>Improvement of the Oryza sativa Nipponbare reference genome using next generation sequence and optical map data.</title>
        <authorList>
            <person name="Kawahara Y."/>
            <person name="de la Bastide M."/>
            <person name="Hamilton J.P."/>
            <person name="Kanamori H."/>
            <person name="McCombie W.R."/>
            <person name="Ouyang S."/>
            <person name="Schwartz D.C."/>
            <person name="Tanaka T."/>
            <person name="Wu J."/>
            <person name="Zhou S."/>
            <person name="Childs K.L."/>
            <person name="Davidson R.M."/>
            <person name="Lin H."/>
            <person name="Quesada-Ocampo L."/>
            <person name="Vaillancourt B."/>
            <person name="Sakai H."/>
            <person name="Lee S.S."/>
            <person name="Kim J."/>
            <person name="Numa H."/>
            <person name="Itoh T."/>
            <person name="Buell C.R."/>
            <person name="Matsumoto T."/>
        </authorList>
    </citation>
    <scope>NUCLEOTIDE SEQUENCE [LARGE SCALE GENOMIC DNA]</scope>
    <source>
        <strain evidence="2">cv. Nipponbare</strain>
    </source>
</reference>
<evidence type="ECO:0000313" key="1">
    <source>
        <dbReference type="EMBL" id="BAT16159.1"/>
    </source>
</evidence>
<proteinExistence type="predicted"/>
<dbReference type="PaxDb" id="39947-A0A0P0Y7P1"/>
<name>A0A0P0Y7P1_ORYSJ</name>
<gene>
    <name evidence="1" type="ordered locus">Os12g0182333</name>
    <name evidence="1" type="ORF">OSNPB_120182333</name>
</gene>
<protein>
    <submittedName>
        <fullName evidence="1">Os12g0182333 protein</fullName>
    </submittedName>
</protein>
<dbReference type="Proteomes" id="UP000059680">
    <property type="component" value="Chromosome 12"/>
</dbReference>
<dbReference type="InParanoid" id="A0A0P0Y7P1"/>
<dbReference type="Gramene" id="Os12t0182333-00">
    <property type="protein sequence ID" value="Os12t0182333-00"/>
    <property type="gene ID" value="Os12g0182333"/>
</dbReference>